<evidence type="ECO:0000313" key="3">
    <source>
        <dbReference type="Proteomes" id="UP001295684"/>
    </source>
</evidence>
<dbReference type="AlphaFoldDB" id="A0AAD1U4M5"/>
<evidence type="ECO:0000313" key="2">
    <source>
        <dbReference type="EMBL" id="CAI2360086.1"/>
    </source>
</evidence>
<dbReference type="EMBL" id="CAMPGE010001305">
    <property type="protein sequence ID" value="CAI2360086.1"/>
    <property type="molecule type" value="Genomic_DNA"/>
</dbReference>
<feature type="region of interest" description="Disordered" evidence="1">
    <location>
        <begin position="1"/>
        <end position="28"/>
    </location>
</feature>
<keyword evidence="3" id="KW-1185">Reference proteome</keyword>
<protein>
    <submittedName>
        <fullName evidence="2">Uncharacterized protein</fullName>
    </submittedName>
</protein>
<comment type="caution">
    <text evidence="2">The sequence shown here is derived from an EMBL/GenBank/DDBJ whole genome shotgun (WGS) entry which is preliminary data.</text>
</comment>
<sequence>MQSRKVNKKFKSRTCKEKFTQNKDQEDQTDKELIKITENIEVPDGDSDDSIRVFYQSESKDEVSSNKFHVRSYSNIHDQNHMFNEPYSPYQSHCVFMTPHSRDKSENDNDISESQLVTPKDSNENPAQGCTKLIPGKIWNTRLKDYLNPSDLKQRATPNKPLKFDISEKKERSQKAEEFCDQRIFHENFTTREPRIEKGKKSRRNASLEIMLENGKINSHRNMHKSSFKASDQGCFEVKDLKVTKNMMSTIQKRTRAAVKQAMQGEQKVGVKNFKVLSPAQKKRGNKQNLKNAKSRDKFTNIEQVKLEGGKNKVRRVSQDIINTSMKTGSIKSSKKSIGGCQREITSSRMSHGNSQRISLCSNRKKNLDSNILSINSNLNIIPYKEFDIKGNLNQLDISPEEFTITELNNPDEDTMAKSSSVVISSIAGKTSSHAGESSEEYQHKVEDKIPHQTLSKKNTVLNSVRRKLNEYYNRKAAPNKTSSPPIIIEKIEGYNEQDEAKIIETEEAEENSLFMHRNKENKEISSIDITNGIGEISDFNSEENYILQANMFSGKTPSFITDSETSSGEKGTKFIQKFKNPTIPLASNTNAQQRPRLNNKKQARPPPRLLNKYLYEPST</sequence>
<accession>A0AAD1U4M5</accession>
<feature type="compositionally biased region" description="Basic and acidic residues" evidence="1">
    <location>
        <begin position="14"/>
        <end position="28"/>
    </location>
</feature>
<feature type="region of interest" description="Disordered" evidence="1">
    <location>
        <begin position="580"/>
        <end position="620"/>
    </location>
</feature>
<feature type="region of interest" description="Disordered" evidence="1">
    <location>
        <begin position="101"/>
        <end position="131"/>
    </location>
</feature>
<proteinExistence type="predicted"/>
<feature type="compositionally biased region" description="Basic residues" evidence="1">
    <location>
        <begin position="1"/>
        <end position="13"/>
    </location>
</feature>
<evidence type="ECO:0000256" key="1">
    <source>
        <dbReference type="SAM" id="MobiDB-lite"/>
    </source>
</evidence>
<dbReference type="Proteomes" id="UP001295684">
    <property type="component" value="Unassembled WGS sequence"/>
</dbReference>
<reference evidence="2" key="1">
    <citation type="submission" date="2023-07" db="EMBL/GenBank/DDBJ databases">
        <authorList>
            <consortium name="AG Swart"/>
            <person name="Singh M."/>
            <person name="Singh A."/>
            <person name="Seah K."/>
            <person name="Emmerich C."/>
        </authorList>
    </citation>
    <scope>NUCLEOTIDE SEQUENCE</scope>
    <source>
        <strain evidence="2">DP1</strain>
    </source>
</reference>
<gene>
    <name evidence="2" type="ORF">ECRASSUSDP1_LOCUS1383</name>
</gene>
<organism evidence="2 3">
    <name type="scientific">Euplotes crassus</name>
    <dbReference type="NCBI Taxonomy" id="5936"/>
    <lineage>
        <taxon>Eukaryota</taxon>
        <taxon>Sar</taxon>
        <taxon>Alveolata</taxon>
        <taxon>Ciliophora</taxon>
        <taxon>Intramacronucleata</taxon>
        <taxon>Spirotrichea</taxon>
        <taxon>Hypotrichia</taxon>
        <taxon>Euplotida</taxon>
        <taxon>Euplotidae</taxon>
        <taxon>Moneuplotes</taxon>
    </lineage>
</organism>
<name>A0AAD1U4M5_EUPCR</name>
<feature type="compositionally biased region" description="Polar residues" evidence="1">
    <location>
        <begin position="586"/>
        <end position="597"/>
    </location>
</feature>